<dbReference type="PANTHER" id="PTHR31286">
    <property type="entry name" value="GLYCINE-RICH CELL WALL STRUCTURAL PROTEIN 1.8-LIKE"/>
    <property type="match status" value="1"/>
</dbReference>
<sequence length="215" mass="24113">MKHSLSLTLSSNTTTLLLEILCGAETARQGSYTNNTARSTELEYNGSAPSLEPTVAATLNMEVPGVRTWSSLFLQNRAAARTNKDLFYFKFSSSEARQAVLEEGTIFISGHCLIISPWTRGMEKQRTQIITVPQWIKIHNVPKELWTDDGLGFLASKVGVPHSQDEATKLKKRIDYARVCVEVDVLAKLPDSFPIELAPRDERLISFEYPWIPAR</sequence>
<dbReference type="Proteomes" id="UP000631114">
    <property type="component" value="Unassembled WGS sequence"/>
</dbReference>
<evidence type="ECO:0000313" key="3">
    <source>
        <dbReference type="Proteomes" id="UP000631114"/>
    </source>
</evidence>
<dbReference type="PANTHER" id="PTHR31286:SF180">
    <property type="entry name" value="OS10G0362600 PROTEIN"/>
    <property type="match status" value="1"/>
</dbReference>
<dbReference type="AlphaFoldDB" id="A0A835GY37"/>
<keyword evidence="3" id="KW-1185">Reference proteome</keyword>
<feature type="chain" id="PRO_5032283056" description="DUF4283 domain-containing protein" evidence="1">
    <location>
        <begin position="27"/>
        <end position="215"/>
    </location>
</feature>
<evidence type="ECO:0008006" key="4">
    <source>
        <dbReference type="Google" id="ProtNLM"/>
    </source>
</evidence>
<dbReference type="OrthoDB" id="1939300at2759"/>
<organism evidence="2 3">
    <name type="scientific">Coptis chinensis</name>
    <dbReference type="NCBI Taxonomy" id="261450"/>
    <lineage>
        <taxon>Eukaryota</taxon>
        <taxon>Viridiplantae</taxon>
        <taxon>Streptophyta</taxon>
        <taxon>Embryophyta</taxon>
        <taxon>Tracheophyta</taxon>
        <taxon>Spermatophyta</taxon>
        <taxon>Magnoliopsida</taxon>
        <taxon>Ranunculales</taxon>
        <taxon>Ranunculaceae</taxon>
        <taxon>Coptidoideae</taxon>
        <taxon>Coptis</taxon>
    </lineage>
</organism>
<comment type="caution">
    <text evidence="2">The sequence shown here is derived from an EMBL/GenBank/DDBJ whole genome shotgun (WGS) entry which is preliminary data.</text>
</comment>
<evidence type="ECO:0000313" key="2">
    <source>
        <dbReference type="EMBL" id="KAF9589696.1"/>
    </source>
</evidence>
<evidence type="ECO:0000256" key="1">
    <source>
        <dbReference type="SAM" id="SignalP"/>
    </source>
</evidence>
<accession>A0A835GY37</accession>
<proteinExistence type="predicted"/>
<dbReference type="InterPro" id="IPR040256">
    <property type="entry name" value="At4g02000-like"/>
</dbReference>
<protein>
    <recommendedName>
        <fullName evidence="4">DUF4283 domain-containing protein</fullName>
    </recommendedName>
</protein>
<name>A0A835GY37_9MAGN</name>
<keyword evidence="1" id="KW-0732">Signal</keyword>
<reference evidence="2 3" key="1">
    <citation type="submission" date="2020-10" db="EMBL/GenBank/DDBJ databases">
        <title>The Coptis chinensis genome and diversification of protoberbering-type alkaloids.</title>
        <authorList>
            <person name="Wang B."/>
            <person name="Shu S."/>
            <person name="Song C."/>
            <person name="Liu Y."/>
        </authorList>
    </citation>
    <scope>NUCLEOTIDE SEQUENCE [LARGE SCALE GENOMIC DNA]</scope>
    <source>
        <strain evidence="2">HL-2020</strain>
        <tissue evidence="2">Leaf</tissue>
    </source>
</reference>
<feature type="signal peptide" evidence="1">
    <location>
        <begin position="1"/>
        <end position="26"/>
    </location>
</feature>
<gene>
    <name evidence="2" type="ORF">IFM89_027266</name>
</gene>
<dbReference type="EMBL" id="JADFTS010000009">
    <property type="protein sequence ID" value="KAF9589696.1"/>
    <property type="molecule type" value="Genomic_DNA"/>
</dbReference>